<dbReference type="EMBL" id="NAEP01000069">
    <property type="protein sequence ID" value="PDQ34130.1"/>
    <property type="molecule type" value="Genomic_DNA"/>
</dbReference>
<evidence type="ECO:0000313" key="2">
    <source>
        <dbReference type="EMBL" id="PDQ34130.1"/>
    </source>
</evidence>
<gene>
    <name evidence="2" type="ORF">B5766_12930</name>
</gene>
<accession>A0A2A6FN74</accession>
<organism evidence="2 3">
    <name type="scientific">Candidatus Lumbricidiphila eiseniae</name>
    <dbReference type="NCBI Taxonomy" id="1969409"/>
    <lineage>
        <taxon>Bacteria</taxon>
        <taxon>Bacillati</taxon>
        <taxon>Actinomycetota</taxon>
        <taxon>Actinomycetes</taxon>
        <taxon>Micrococcales</taxon>
        <taxon>Microbacteriaceae</taxon>
        <taxon>Candidatus Lumbricidiphila</taxon>
    </lineage>
</organism>
<comment type="caution">
    <text evidence="2">The sequence shown here is derived from an EMBL/GenBank/DDBJ whole genome shotgun (WGS) entry which is preliminary data.</text>
</comment>
<name>A0A2A6FN74_9MICO</name>
<evidence type="ECO:0008006" key="4">
    <source>
        <dbReference type="Google" id="ProtNLM"/>
    </source>
</evidence>
<evidence type="ECO:0000256" key="1">
    <source>
        <dbReference type="SAM" id="MobiDB-lite"/>
    </source>
</evidence>
<dbReference type="AlphaFoldDB" id="A0A2A6FN74"/>
<feature type="region of interest" description="Disordered" evidence="1">
    <location>
        <begin position="138"/>
        <end position="162"/>
    </location>
</feature>
<reference evidence="3" key="1">
    <citation type="submission" date="2017-03" db="EMBL/GenBank/DDBJ databases">
        <authorList>
            <person name="Lund M.B."/>
        </authorList>
    </citation>
    <scope>NUCLEOTIDE SEQUENCE [LARGE SCALE GENOMIC DNA]</scope>
</reference>
<dbReference type="Proteomes" id="UP000219994">
    <property type="component" value="Unassembled WGS sequence"/>
</dbReference>
<evidence type="ECO:0000313" key="3">
    <source>
        <dbReference type="Proteomes" id="UP000219994"/>
    </source>
</evidence>
<feature type="compositionally biased region" description="Low complexity" evidence="1">
    <location>
        <begin position="138"/>
        <end position="149"/>
    </location>
</feature>
<feature type="region of interest" description="Disordered" evidence="1">
    <location>
        <begin position="1"/>
        <end position="20"/>
    </location>
</feature>
<protein>
    <recommendedName>
        <fullName evidence="4">Major tail protein</fullName>
    </recommendedName>
</protein>
<sequence length="162" mass="16677">MSSPRIKGNRRPVLTLGSPGTDQSADIISWTIENEAADSDVVTFEDAATGGARQFFLRGTAIQSTAQAAFWRYVWDNTGRTGVAYTIAPHGNSAPTPAEPHFTGTLTIGAKPAIGGEASTSASSAFQFDFRFEINGEPTLLTGGATTSSSPPPPPASSGGGS</sequence>
<proteinExistence type="predicted"/>